<gene>
    <name evidence="1" type="ORF">CEXT_362701</name>
</gene>
<keyword evidence="2" id="KW-1185">Reference proteome</keyword>
<organism evidence="1 2">
    <name type="scientific">Caerostris extrusa</name>
    <name type="common">Bark spider</name>
    <name type="synonym">Caerostris bankana</name>
    <dbReference type="NCBI Taxonomy" id="172846"/>
    <lineage>
        <taxon>Eukaryota</taxon>
        <taxon>Metazoa</taxon>
        <taxon>Ecdysozoa</taxon>
        <taxon>Arthropoda</taxon>
        <taxon>Chelicerata</taxon>
        <taxon>Arachnida</taxon>
        <taxon>Araneae</taxon>
        <taxon>Araneomorphae</taxon>
        <taxon>Entelegynae</taxon>
        <taxon>Araneoidea</taxon>
        <taxon>Araneidae</taxon>
        <taxon>Caerostris</taxon>
    </lineage>
</organism>
<proteinExistence type="predicted"/>
<evidence type="ECO:0000313" key="2">
    <source>
        <dbReference type="Proteomes" id="UP001054945"/>
    </source>
</evidence>
<name>A0AAV4XEH1_CAEEX</name>
<evidence type="ECO:0000313" key="1">
    <source>
        <dbReference type="EMBL" id="GIY92356.1"/>
    </source>
</evidence>
<sequence>SAPTLCCTPGAPDPRDAGEGCRVELQVSDQTQADGEMVVSVSAGKITVTGKTASFHAAMP</sequence>
<reference evidence="1 2" key="1">
    <citation type="submission" date="2021-06" db="EMBL/GenBank/DDBJ databases">
        <title>Caerostris extrusa draft genome.</title>
        <authorList>
            <person name="Kono N."/>
            <person name="Arakawa K."/>
        </authorList>
    </citation>
    <scope>NUCLEOTIDE SEQUENCE [LARGE SCALE GENOMIC DNA]</scope>
</reference>
<dbReference type="AlphaFoldDB" id="A0AAV4XEH1"/>
<feature type="non-terminal residue" evidence="1">
    <location>
        <position position="1"/>
    </location>
</feature>
<accession>A0AAV4XEH1</accession>
<comment type="caution">
    <text evidence="1">The sequence shown here is derived from an EMBL/GenBank/DDBJ whole genome shotgun (WGS) entry which is preliminary data.</text>
</comment>
<dbReference type="EMBL" id="BPLR01000128">
    <property type="protein sequence ID" value="GIY92356.1"/>
    <property type="molecule type" value="Genomic_DNA"/>
</dbReference>
<protein>
    <submittedName>
        <fullName evidence="1">Uncharacterized protein</fullName>
    </submittedName>
</protein>
<dbReference type="Proteomes" id="UP001054945">
    <property type="component" value="Unassembled WGS sequence"/>
</dbReference>